<organism evidence="1 2">
    <name type="scientific">Kitasatospora xanthocidica</name>
    <dbReference type="NCBI Taxonomy" id="83382"/>
    <lineage>
        <taxon>Bacteria</taxon>
        <taxon>Bacillati</taxon>
        <taxon>Actinomycetota</taxon>
        <taxon>Actinomycetes</taxon>
        <taxon>Kitasatosporales</taxon>
        <taxon>Streptomycetaceae</taxon>
        <taxon>Kitasatospora</taxon>
    </lineage>
</organism>
<accession>A0A372ZR50</accession>
<dbReference type="Proteomes" id="UP000263377">
    <property type="component" value="Unassembled WGS sequence"/>
</dbReference>
<comment type="caution">
    <text evidence="1">The sequence shown here is derived from an EMBL/GenBank/DDBJ whole genome shotgun (WGS) entry which is preliminary data.</text>
</comment>
<dbReference type="AlphaFoldDB" id="A0A372ZR50"/>
<keyword evidence="2" id="KW-1185">Reference proteome</keyword>
<sequence length="128" mass="14403">MAEFGCAKCYGEDERAVWGRQREGFEHEAEVVDGSRFAVNLRRCLGCSQRFVWIFTEVVDWMGGDDAQYVTIMPVTAEEATGLRSGTLRPHALGALGRDRRHLNHDWPTGGPARLHWRSGRFLVAGAR</sequence>
<evidence type="ECO:0000313" key="2">
    <source>
        <dbReference type="Proteomes" id="UP000263377"/>
    </source>
</evidence>
<protein>
    <submittedName>
        <fullName evidence="1">Uncharacterized protein</fullName>
    </submittedName>
</protein>
<gene>
    <name evidence="1" type="ORF">DR950_09740</name>
</gene>
<evidence type="ECO:0000313" key="1">
    <source>
        <dbReference type="EMBL" id="RGD58034.1"/>
    </source>
</evidence>
<name>A0A372ZR50_9ACTN</name>
<reference evidence="1 2" key="1">
    <citation type="submission" date="2018-08" db="EMBL/GenBank/DDBJ databases">
        <title>Diversity &amp; Physiological Properties of Lignin-Decomposing Actinobacteria from Soil.</title>
        <authorList>
            <person name="Roh S.G."/>
            <person name="Kim S.B."/>
        </authorList>
    </citation>
    <scope>NUCLEOTIDE SEQUENCE [LARGE SCALE GENOMIC DNA]</scope>
    <source>
        <strain evidence="1 2">MMS17-GH009</strain>
    </source>
</reference>
<dbReference type="EMBL" id="QVIG01000001">
    <property type="protein sequence ID" value="RGD58034.1"/>
    <property type="molecule type" value="Genomic_DNA"/>
</dbReference>
<proteinExistence type="predicted"/>